<dbReference type="SFLD" id="SFLDG00358">
    <property type="entry name" value="Main_(cytGST)"/>
    <property type="match status" value="1"/>
</dbReference>
<dbReference type="EMBL" id="ML732286">
    <property type="protein sequence ID" value="KAB8070967.1"/>
    <property type="molecule type" value="Genomic_DNA"/>
</dbReference>
<dbReference type="PROSITE" id="PS50404">
    <property type="entry name" value="GST_NTER"/>
    <property type="match status" value="1"/>
</dbReference>
<dbReference type="Pfam" id="PF02798">
    <property type="entry name" value="GST_N"/>
    <property type="match status" value="1"/>
</dbReference>
<dbReference type="Gene3D" id="3.40.30.10">
    <property type="entry name" value="Glutaredoxin"/>
    <property type="match status" value="1"/>
</dbReference>
<protein>
    <recommendedName>
        <fullName evidence="6">Glutathione S-transferase</fullName>
    </recommendedName>
</protein>
<evidence type="ECO:0000259" key="2">
    <source>
        <dbReference type="PROSITE" id="PS50404"/>
    </source>
</evidence>
<dbReference type="InterPro" id="IPR040079">
    <property type="entry name" value="Glutathione_S-Trfase"/>
</dbReference>
<dbReference type="Proteomes" id="UP000326565">
    <property type="component" value="Unassembled WGS sequence"/>
</dbReference>
<dbReference type="AlphaFoldDB" id="A0A5N5WTB1"/>
<dbReference type="OrthoDB" id="2098326at2759"/>
<name>A0A5N5WTB1_9EURO</name>
<evidence type="ECO:0008006" key="6">
    <source>
        <dbReference type="Google" id="ProtNLM"/>
    </source>
</evidence>
<dbReference type="InterPro" id="IPR004045">
    <property type="entry name" value="Glutathione_S-Trfase_N"/>
</dbReference>
<dbReference type="InterPro" id="IPR036282">
    <property type="entry name" value="Glutathione-S-Trfase_C_sf"/>
</dbReference>
<evidence type="ECO:0000313" key="4">
    <source>
        <dbReference type="EMBL" id="KAB8070967.1"/>
    </source>
</evidence>
<dbReference type="PROSITE" id="PS50405">
    <property type="entry name" value="GST_CTER"/>
    <property type="match status" value="1"/>
</dbReference>
<gene>
    <name evidence="4" type="ORF">BDV29DRAFT_179948</name>
</gene>
<dbReference type="Gene3D" id="1.20.1050.10">
    <property type="match status" value="1"/>
</dbReference>
<sequence length="254" mass="28765">MCANRGVKIVLHSLERSRAQRVIWLMEELDLAYELKTYKRGANGIAPPEMKQIHPLGKSPVVSFSAPDTPQHTIAESSVIFEYLLDHFQGQKLIPERYVHGKEGQPGGETDAWMRYRYYMHYTEGSFTPLLVTQILMNIIKDGPAPFFLKPVTGIVPRIVAKEYSQPNFDTHFGFLESQLASSPDQGKYLCGSQLTAVDILMSYPLVVALCLGVLRKEKCPRLCAYLDHLQTLDGYKRSVKKLEEAEGQPYKPM</sequence>
<dbReference type="SUPFAM" id="SSF52833">
    <property type="entry name" value="Thioredoxin-like"/>
    <property type="match status" value="1"/>
</dbReference>
<dbReference type="InterPro" id="IPR010987">
    <property type="entry name" value="Glutathione-S-Trfase_C-like"/>
</dbReference>
<dbReference type="SUPFAM" id="SSF47616">
    <property type="entry name" value="GST C-terminal domain-like"/>
    <property type="match status" value="1"/>
</dbReference>
<evidence type="ECO:0000313" key="5">
    <source>
        <dbReference type="Proteomes" id="UP000326565"/>
    </source>
</evidence>
<dbReference type="InterPro" id="IPR036249">
    <property type="entry name" value="Thioredoxin-like_sf"/>
</dbReference>
<dbReference type="PANTHER" id="PTHR44051">
    <property type="entry name" value="GLUTATHIONE S-TRANSFERASE-RELATED"/>
    <property type="match status" value="1"/>
</dbReference>
<proteinExistence type="inferred from homology"/>
<reference evidence="4 5" key="1">
    <citation type="submission" date="2019-04" db="EMBL/GenBank/DDBJ databases">
        <title>Friends and foes A comparative genomics study of 23 Aspergillus species from section Flavi.</title>
        <authorList>
            <consortium name="DOE Joint Genome Institute"/>
            <person name="Kjaerbolling I."/>
            <person name="Vesth T."/>
            <person name="Frisvad J.C."/>
            <person name="Nybo J.L."/>
            <person name="Theobald S."/>
            <person name="Kildgaard S."/>
            <person name="Isbrandt T."/>
            <person name="Kuo A."/>
            <person name="Sato A."/>
            <person name="Lyhne E.K."/>
            <person name="Kogle M.E."/>
            <person name="Wiebenga A."/>
            <person name="Kun R.S."/>
            <person name="Lubbers R.J."/>
            <person name="Makela M.R."/>
            <person name="Barry K."/>
            <person name="Chovatia M."/>
            <person name="Clum A."/>
            <person name="Daum C."/>
            <person name="Haridas S."/>
            <person name="He G."/>
            <person name="LaButti K."/>
            <person name="Lipzen A."/>
            <person name="Mondo S."/>
            <person name="Riley R."/>
            <person name="Salamov A."/>
            <person name="Simmons B.A."/>
            <person name="Magnuson J.K."/>
            <person name="Henrissat B."/>
            <person name="Mortensen U.H."/>
            <person name="Larsen T.O."/>
            <person name="Devries R.P."/>
            <person name="Grigoriev I.V."/>
            <person name="Machida M."/>
            <person name="Baker S.E."/>
            <person name="Andersen M.R."/>
        </authorList>
    </citation>
    <scope>NUCLEOTIDE SEQUENCE [LARGE SCALE GENOMIC DNA]</scope>
    <source>
        <strain evidence="4 5">CBS 151.66</strain>
    </source>
</reference>
<evidence type="ECO:0000259" key="3">
    <source>
        <dbReference type="PROSITE" id="PS50405"/>
    </source>
</evidence>
<comment type="similarity">
    <text evidence="1">Belongs to the GST superfamily.</text>
</comment>
<dbReference type="SFLD" id="SFLDS00019">
    <property type="entry name" value="Glutathione_Transferase_(cytos"/>
    <property type="match status" value="1"/>
</dbReference>
<accession>A0A5N5WTB1</accession>
<organism evidence="4 5">
    <name type="scientific">Aspergillus leporis</name>
    <dbReference type="NCBI Taxonomy" id="41062"/>
    <lineage>
        <taxon>Eukaryota</taxon>
        <taxon>Fungi</taxon>
        <taxon>Dikarya</taxon>
        <taxon>Ascomycota</taxon>
        <taxon>Pezizomycotina</taxon>
        <taxon>Eurotiomycetes</taxon>
        <taxon>Eurotiomycetidae</taxon>
        <taxon>Eurotiales</taxon>
        <taxon>Aspergillaceae</taxon>
        <taxon>Aspergillus</taxon>
        <taxon>Aspergillus subgen. Circumdati</taxon>
    </lineage>
</organism>
<feature type="domain" description="GST C-terminal" evidence="3">
    <location>
        <begin position="109"/>
        <end position="254"/>
    </location>
</feature>
<evidence type="ECO:0000256" key="1">
    <source>
        <dbReference type="ARBA" id="ARBA00007409"/>
    </source>
</evidence>
<dbReference type="CDD" id="cd03046">
    <property type="entry name" value="GST_N_GTT1_like"/>
    <property type="match status" value="1"/>
</dbReference>
<keyword evidence="5" id="KW-1185">Reference proteome</keyword>
<dbReference type="PANTHER" id="PTHR44051:SF9">
    <property type="entry name" value="GLUTATHIONE S-TRANSFERASE 1"/>
    <property type="match status" value="1"/>
</dbReference>
<feature type="domain" description="GST N-terminal" evidence="2">
    <location>
        <begin position="6"/>
        <end position="92"/>
    </location>
</feature>
<dbReference type="CDD" id="cd03189">
    <property type="entry name" value="GST_C_GTT1_like"/>
    <property type="match status" value="1"/>
</dbReference>